<keyword evidence="3" id="KW-0732">Signal</keyword>
<evidence type="ECO:0000259" key="4">
    <source>
        <dbReference type="Pfam" id="PF05433"/>
    </source>
</evidence>
<sequence>MKTPTFFIPILVSALVLSACATQPYGYPATQGSAATVPSSIPVYNASSAYATLGTVEAIRMDQPSASNGAGGAILGAVVGGLLGNQVGNGRGRAAATVAGVAGGAMLGAQMEQRNGQQAGAYLLDVRLDNGGYRTLRQSDIAGLQVGSRVRVDNNAAYRY</sequence>
<evidence type="ECO:0000256" key="2">
    <source>
        <dbReference type="ARBA" id="ARBA00023136"/>
    </source>
</evidence>
<dbReference type="GO" id="GO:0019867">
    <property type="term" value="C:outer membrane"/>
    <property type="evidence" value="ECO:0007669"/>
    <property type="project" value="InterPro"/>
</dbReference>
<dbReference type="EMBL" id="JAAIVB010000008">
    <property type="protein sequence ID" value="NEX59678.1"/>
    <property type="molecule type" value="Genomic_DNA"/>
</dbReference>
<dbReference type="PANTHER" id="PTHR35603:SF2">
    <property type="entry name" value="OUTER MEMBRANE LIPOPROTEIN"/>
    <property type="match status" value="1"/>
</dbReference>
<feature type="domain" description="Glycine zipper 2TM" evidence="4">
    <location>
        <begin position="71"/>
        <end position="112"/>
    </location>
</feature>
<comment type="subcellular location">
    <subcellularLocation>
        <location evidence="1">Membrane</location>
    </subcellularLocation>
</comment>
<dbReference type="RefSeq" id="WP_163960065.1">
    <property type="nucleotide sequence ID" value="NZ_JAAIVB010000008.1"/>
</dbReference>
<proteinExistence type="predicted"/>
<evidence type="ECO:0000313" key="5">
    <source>
        <dbReference type="EMBL" id="NEX59678.1"/>
    </source>
</evidence>
<gene>
    <name evidence="5" type="ORF">G3574_01175</name>
</gene>
<keyword evidence="6" id="KW-1185">Reference proteome</keyword>
<feature type="chain" id="PRO_5025482786" evidence="3">
    <location>
        <begin position="22"/>
        <end position="160"/>
    </location>
</feature>
<dbReference type="AlphaFoldDB" id="A0A6B3SGA4"/>
<accession>A0A6B3SGA4</accession>
<reference evidence="5 6" key="1">
    <citation type="submission" date="2020-02" db="EMBL/GenBank/DDBJ databases">
        <authorList>
            <person name="Kim M.K."/>
        </authorList>
    </citation>
    <scope>NUCLEOTIDE SEQUENCE [LARGE SCALE GENOMIC DNA]</scope>
    <source>
        <strain evidence="5 6">17J57-3</strain>
    </source>
</reference>
<dbReference type="Pfam" id="PF05433">
    <property type="entry name" value="Rick_17kDa_Anti"/>
    <property type="match status" value="1"/>
</dbReference>
<dbReference type="InterPro" id="IPR051407">
    <property type="entry name" value="Bact_OM_lipoprot/Surf_antigen"/>
</dbReference>
<evidence type="ECO:0000256" key="3">
    <source>
        <dbReference type="SAM" id="SignalP"/>
    </source>
</evidence>
<dbReference type="PROSITE" id="PS51257">
    <property type="entry name" value="PROKAR_LIPOPROTEIN"/>
    <property type="match status" value="1"/>
</dbReference>
<keyword evidence="2" id="KW-0472">Membrane</keyword>
<comment type="caution">
    <text evidence="5">The sequence shown here is derived from an EMBL/GenBank/DDBJ whole genome shotgun (WGS) entry which is preliminary data.</text>
</comment>
<dbReference type="PANTHER" id="PTHR35603">
    <property type="match status" value="1"/>
</dbReference>
<feature type="signal peptide" evidence="3">
    <location>
        <begin position="1"/>
        <end position="21"/>
    </location>
</feature>
<evidence type="ECO:0000313" key="6">
    <source>
        <dbReference type="Proteomes" id="UP000482155"/>
    </source>
</evidence>
<organism evidence="5 6">
    <name type="scientific">Noviherbaspirillum galbum</name>
    <dbReference type="NCBI Taxonomy" id="2709383"/>
    <lineage>
        <taxon>Bacteria</taxon>
        <taxon>Pseudomonadati</taxon>
        <taxon>Pseudomonadota</taxon>
        <taxon>Betaproteobacteria</taxon>
        <taxon>Burkholderiales</taxon>
        <taxon>Oxalobacteraceae</taxon>
        <taxon>Noviherbaspirillum</taxon>
    </lineage>
</organism>
<dbReference type="Proteomes" id="UP000482155">
    <property type="component" value="Unassembled WGS sequence"/>
</dbReference>
<protein>
    <submittedName>
        <fullName evidence="5">Glycine zipper 2TM domain-containing protein</fullName>
    </submittedName>
</protein>
<evidence type="ECO:0000256" key="1">
    <source>
        <dbReference type="ARBA" id="ARBA00004370"/>
    </source>
</evidence>
<name>A0A6B3SGA4_9BURK</name>
<dbReference type="InterPro" id="IPR008816">
    <property type="entry name" value="Gly_zipper_2TM_dom"/>
</dbReference>